<dbReference type="PANTHER" id="PTHR46558:SF4">
    <property type="entry name" value="DNA-BIDING PHAGE PROTEIN"/>
    <property type="match status" value="1"/>
</dbReference>
<dbReference type="PANTHER" id="PTHR46558">
    <property type="entry name" value="TRACRIPTIONAL REGULATORY PROTEIN-RELATED-RELATED"/>
    <property type="match status" value="1"/>
</dbReference>
<dbReference type="eggNOG" id="COG1396">
    <property type="taxonomic scope" value="Bacteria"/>
</dbReference>
<dbReference type="PROSITE" id="PS50943">
    <property type="entry name" value="HTH_CROC1"/>
    <property type="match status" value="1"/>
</dbReference>
<evidence type="ECO:0000256" key="1">
    <source>
        <dbReference type="ARBA" id="ARBA00023125"/>
    </source>
</evidence>
<organism evidence="3 4">
    <name type="scientific">Flavonifractor plautii 1_3_50AFAA</name>
    <dbReference type="NCBI Taxonomy" id="742738"/>
    <lineage>
        <taxon>Bacteria</taxon>
        <taxon>Bacillati</taxon>
        <taxon>Bacillota</taxon>
        <taxon>Clostridia</taxon>
        <taxon>Eubacteriales</taxon>
        <taxon>Oscillospiraceae</taxon>
        <taxon>Flavonifractor</taxon>
    </lineage>
</organism>
<dbReference type="Pfam" id="PF01381">
    <property type="entry name" value="HTH_3"/>
    <property type="match status" value="1"/>
</dbReference>
<accession>A0A096AZ92</accession>
<dbReference type="SUPFAM" id="SSF47413">
    <property type="entry name" value="lambda repressor-like DNA-binding domains"/>
    <property type="match status" value="1"/>
</dbReference>
<dbReference type="CDD" id="cd00093">
    <property type="entry name" value="HTH_XRE"/>
    <property type="match status" value="1"/>
</dbReference>
<dbReference type="InterPro" id="IPR010982">
    <property type="entry name" value="Lambda_DNA-bd_dom_sf"/>
</dbReference>
<proteinExistence type="predicted"/>
<evidence type="ECO:0000313" key="3">
    <source>
        <dbReference type="EMBL" id="KGF52363.1"/>
    </source>
</evidence>
<gene>
    <name evidence="3" type="ORF">HMPREF9460_04041</name>
</gene>
<dbReference type="Gene3D" id="1.10.260.40">
    <property type="entry name" value="lambda repressor-like DNA-binding domains"/>
    <property type="match status" value="1"/>
</dbReference>
<dbReference type="HOGENOM" id="CLU_066192_62_3_9"/>
<feature type="domain" description="HTH cro/C1-type" evidence="2">
    <location>
        <begin position="3"/>
        <end position="57"/>
    </location>
</feature>
<reference evidence="3 4" key="1">
    <citation type="submission" date="2011-08" db="EMBL/GenBank/DDBJ databases">
        <title>The Genome Sequence of Clostridium orbiscindens 1_3_50AFAA.</title>
        <authorList>
            <consortium name="The Broad Institute Genome Sequencing Platform"/>
            <person name="Earl A."/>
            <person name="Ward D."/>
            <person name="Feldgarden M."/>
            <person name="Gevers D."/>
            <person name="Daigneault M."/>
            <person name="Strauss J."/>
            <person name="Allen-Vercoe E."/>
            <person name="Young S.K."/>
            <person name="Zeng Q."/>
            <person name="Gargeya S."/>
            <person name="Fitzgerald M."/>
            <person name="Haas B."/>
            <person name="Abouelleil A."/>
            <person name="Alvarado L."/>
            <person name="Arachchi H.M."/>
            <person name="Berlin A."/>
            <person name="Brown A."/>
            <person name="Chapman S.B."/>
            <person name="Chen Z."/>
            <person name="Dunbar C."/>
            <person name="Freedman E."/>
            <person name="Gearin G."/>
            <person name="Gellesch M."/>
            <person name="Goldberg J."/>
            <person name="Griggs A."/>
            <person name="Gujja S."/>
            <person name="Heiman D."/>
            <person name="Howarth C."/>
            <person name="Larson L."/>
            <person name="Lui A."/>
            <person name="MacDonald P.J.P."/>
            <person name="Montmayeur A."/>
            <person name="Murphy C."/>
            <person name="Neiman D."/>
            <person name="Pearson M."/>
            <person name="Priest M."/>
            <person name="Roberts A."/>
            <person name="Saif S."/>
            <person name="Shea T."/>
            <person name="Shenoy N."/>
            <person name="Sisk P."/>
            <person name="Stolte C."/>
            <person name="Sykes S."/>
            <person name="Wortman J."/>
            <person name="Nusbaum C."/>
            <person name="Birren B."/>
        </authorList>
    </citation>
    <scope>NUCLEOTIDE SEQUENCE [LARGE SCALE GENOMIC DNA]</scope>
    <source>
        <strain evidence="3 4">1_3_50AFAA</strain>
    </source>
</reference>
<protein>
    <recommendedName>
        <fullName evidence="2">HTH cro/C1-type domain-containing protein</fullName>
    </recommendedName>
</protein>
<dbReference type="Proteomes" id="UP000029585">
    <property type="component" value="Unassembled WGS sequence"/>
</dbReference>
<evidence type="ECO:0000259" key="2">
    <source>
        <dbReference type="PROSITE" id="PS50943"/>
    </source>
</evidence>
<dbReference type="EMBL" id="ADLO01000126">
    <property type="protein sequence ID" value="KGF52363.1"/>
    <property type="molecule type" value="Genomic_DNA"/>
</dbReference>
<dbReference type="InterPro" id="IPR001387">
    <property type="entry name" value="Cro/C1-type_HTH"/>
</dbReference>
<evidence type="ECO:0000313" key="4">
    <source>
        <dbReference type="Proteomes" id="UP000029585"/>
    </source>
</evidence>
<keyword evidence="4" id="KW-1185">Reference proteome</keyword>
<comment type="caution">
    <text evidence="3">The sequence shown here is derived from an EMBL/GenBank/DDBJ whole genome shotgun (WGS) entry which is preliminary data.</text>
</comment>
<keyword evidence="1" id="KW-0238">DNA-binding</keyword>
<name>A0A096AZ92_FLAPL</name>
<dbReference type="SMART" id="SM00530">
    <property type="entry name" value="HTH_XRE"/>
    <property type="match status" value="1"/>
</dbReference>
<sequence>MHIREMREAAGLSQADVMRAMNVDSAAVCRWESGQSLPRADKLPLLADLFGCTIDALYGRKASENEAGAAS</sequence>
<dbReference type="AlphaFoldDB" id="A0A096AZ92"/>
<dbReference type="GO" id="GO:0003677">
    <property type="term" value="F:DNA binding"/>
    <property type="evidence" value="ECO:0007669"/>
    <property type="project" value="UniProtKB-KW"/>
</dbReference>